<evidence type="ECO:0000313" key="2">
    <source>
        <dbReference type="Proteomes" id="UP000281553"/>
    </source>
</evidence>
<protein>
    <submittedName>
        <fullName evidence="1">Uncharacterized protein</fullName>
    </submittedName>
</protein>
<dbReference type="OrthoDB" id="15304at2759"/>
<reference evidence="1 2" key="1">
    <citation type="submission" date="2018-11" db="EMBL/GenBank/DDBJ databases">
        <authorList>
            <consortium name="Pathogen Informatics"/>
        </authorList>
    </citation>
    <scope>NUCLEOTIDE SEQUENCE [LARGE SCALE GENOMIC DNA]</scope>
</reference>
<evidence type="ECO:0000313" key="1">
    <source>
        <dbReference type="EMBL" id="VDK82054.1"/>
    </source>
</evidence>
<keyword evidence="2" id="KW-1185">Reference proteome</keyword>
<sequence>MVVNCDGPLMQSNTFWPLTSDLNNLFSHKSITDILIEDRKFLVLWTDILKNMQFMNCFSLKEGSHIEYETMAFFHGLTMEIEVGVTSMWYIWQQYRTPVRNLSIFLLF</sequence>
<name>A0A3P6UUR4_DIBLA</name>
<accession>A0A3P6UUR4</accession>
<dbReference type="Proteomes" id="UP000281553">
    <property type="component" value="Unassembled WGS sequence"/>
</dbReference>
<dbReference type="AlphaFoldDB" id="A0A3P6UUR4"/>
<proteinExistence type="predicted"/>
<gene>
    <name evidence="1" type="ORF">DILT_LOCUS3304</name>
</gene>
<organism evidence="1 2">
    <name type="scientific">Dibothriocephalus latus</name>
    <name type="common">Fish tapeworm</name>
    <name type="synonym">Diphyllobothrium latum</name>
    <dbReference type="NCBI Taxonomy" id="60516"/>
    <lineage>
        <taxon>Eukaryota</taxon>
        <taxon>Metazoa</taxon>
        <taxon>Spiralia</taxon>
        <taxon>Lophotrochozoa</taxon>
        <taxon>Platyhelminthes</taxon>
        <taxon>Cestoda</taxon>
        <taxon>Eucestoda</taxon>
        <taxon>Diphyllobothriidea</taxon>
        <taxon>Diphyllobothriidae</taxon>
        <taxon>Dibothriocephalus</taxon>
    </lineage>
</organism>
<dbReference type="EMBL" id="UYRU01043445">
    <property type="protein sequence ID" value="VDK82054.1"/>
    <property type="molecule type" value="Genomic_DNA"/>
</dbReference>